<dbReference type="Proteomes" id="UP000268535">
    <property type="component" value="Unassembled WGS sequence"/>
</dbReference>
<dbReference type="AlphaFoldDB" id="A0A4P9WT82"/>
<reference evidence="3" key="2">
    <citation type="submission" date="2018-04" db="EMBL/GenBank/DDBJ databases">
        <title>Leveraging single-cell genomics to expand the Fungal Tree of Life.</title>
        <authorList>
            <consortium name="DOE Joint Genome Institute"/>
            <person name="Ahrendt S.R."/>
            <person name="Quandt C.A."/>
            <person name="Ciobanu D."/>
            <person name="Clum A."/>
            <person name="Salamov A."/>
            <person name="Andreopoulos B."/>
            <person name="Cheng J.-F."/>
            <person name="Woyke T."/>
            <person name="Pelin A."/>
            <person name="Henrissat B."/>
            <person name="Benny G.L."/>
            <person name="Smith M.E."/>
            <person name="James T.Y."/>
            <person name="Grigoriev I.V."/>
        </authorList>
    </citation>
    <scope>NUCLEOTIDE SEQUENCE</scope>
    <source>
        <strain evidence="3">ATCC 52028</strain>
    </source>
</reference>
<name>A0A4P9WT82_9FUNG</name>
<organism evidence="2 4">
    <name type="scientific">Caulochytrium protostelioides</name>
    <dbReference type="NCBI Taxonomy" id="1555241"/>
    <lineage>
        <taxon>Eukaryota</taxon>
        <taxon>Fungi</taxon>
        <taxon>Fungi incertae sedis</taxon>
        <taxon>Chytridiomycota</taxon>
        <taxon>Chytridiomycota incertae sedis</taxon>
        <taxon>Chytridiomycetes</taxon>
        <taxon>Caulochytriales</taxon>
        <taxon>Caulochytriaceae</taxon>
        <taxon>Caulochytrium</taxon>
    </lineage>
</organism>
<sequence>MRRHYGLLLALWSVLCLCHIVHAIERSQSDSSESAFVTDYIERTDQDVLSKESAEFLSTVWPLPPHVAPSTSRSKNVLRTTHGLHRYDLADLAPKQVLADQWHAHLNEVMNKLDTLLDGKPEVVGARIISSLFDIIGDLLQPSFIMSRTETLVPAIFAFNSWLRTPTDRKDSPWNDLNAALTRINEQRPLQAFPEIERTMQIYVDYIGALQTRWLAAHRIRYYDTHTDELSFTAQRLGVALSHLQILASDAGETLVANKAGWPRSLPFPARTEGLSEDYINLDRVFVGSRLYKLGPAESLRSEPEYAPQDEFEFREPDHRIDIYDFAEKMRKATPFDAFELILNDVFPLASVPKDTDITYDLVRDLAKAIIGLIMPLYELADAQSVTLRQKDYTTVYTTAEKQFCKASGRIQKCIDQILKFDRVSPVFGQQSMFVSTMVHRLPLMNVSGNRYDHRSFFAKATGTRYTTPARSTIARHAPTRSLSSPEVAALTAPSARSIFKATSIENLHF</sequence>
<reference evidence="4 5" key="1">
    <citation type="journal article" date="2018" name="Nat. Microbiol.">
        <title>Leveraging single-cell genomics to expand the fungal tree of life.</title>
        <authorList>
            <person name="Ahrendt S.R."/>
            <person name="Quandt C.A."/>
            <person name="Ciobanu D."/>
            <person name="Clum A."/>
            <person name="Salamov A."/>
            <person name="Andreopoulos B."/>
            <person name="Cheng J.F."/>
            <person name="Woyke T."/>
            <person name="Pelin A."/>
            <person name="Henrissat B."/>
            <person name="Reynolds N.K."/>
            <person name="Benny G.L."/>
            <person name="Smith M.E."/>
            <person name="James T.Y."/>
            <person name="Grigoriev I.V."/>
        </authorList>
    </citation>
    <scope>NUCLEOTIDE SEQUENCE [LARGE SCALE GENOMIC DNA]</scope>
    <source>
        <strain evidence="4 5">ATCC 52028</strain>
    </source>
</reference>
<dbReference type="Proteomes" id="UP000274922">
    <property type="component" value="Unassembled WGS sequence"/>
</dbReference>
<evidence type="ECO:0000256" key="1">
    <source>
        <dbReference type="SAM" id="SignalP"/>
    </source>
</evidence>
<proteinExistence type="predicted"/>
<accession>A0A4P9WT82</accession>
<evidence type="ECO:0000313" key="5">
    <source>
        <dbReference type="Proteomes" id="UP000274922"/>
    </source>
</evidence>
<evidence type="ECO:0000313" key="2">
    <source>
        <dbReference type="EMBL" id="RKO96449.1"/>
    </source>
</evidence>
<feature type="chain" id="PRO_5036118848" evidence="1">
    <location>
        <begin position="24"/>
        <end position="510"/>
    </location>
</feature>
<dbReference type="EMBL" id="ML009941">
    <property type="protein sequence ID" value="RKO96449.1"/>
    <property type="molecule type" value="Genomic_DNA"/>
</dbReference>
<evidence type="ECO:0000313" key="4">
    <source>
        <dbReference type="Proteomes" id="UP000268535"/>
    </source>
</evidence>
<feature type="signal peptide" evidence="1">
    <location>
        <begin position="1"/>
        <end position="23"/>
    </location>
</feature>
<keyword evidence="5" id="KW-1185">Reference proteome</keyword>
<gene>
    <name evidence="2" type="ORF">CAUPRSCDRAFT_11861</name>
    <name evidence="3" type="ORF">CXG81DRAFT_19040</name>
</gene>
<keyword evidence="1" id="KW-0732">Signal</keyword>
<evidence type="ECO:0000313" key="3">
    <source>
        <dbReference type="EMBL" id="RKP01127.1"/>
    </source>
</evidence>
<dbReference type="EMBL" id="ML014184">
    <property type="protein sequence ID" value="RKP01127.1"/>
    <property type="molecule type" value="Genomic_DNA"/>
</dbReference>
<protein>
    <submittedName>
        <fullName evidence="2">Uncharacterized protein</fullName>
    </submittedName>
</protein>
<reference evidence="2" key="3">
    <citation type="submission" date="2018-08" db="EMBL/GenBank/DDBJ databases">
        <title>Leveraging single-cell genomics to expand the Fungal Tree of Life.</title>
        <authorList>
            <consortium name="DOE Joint Genome Institute"/>
            <person name="Ahrendt S.R."/>
            <person name="Quandt C.A."/>
            <person name="Ciobanu D."/>
            <person name="Clum A."/>
            <person name="Salamov A."/>
            <person name="Andreopoulos B."/>
            <person name="Cheng J.-F."/>
            <person name="Woyke T."/>
            <person name="Pelin A."/>
            <person name="Henrissat B."/>
            <person name="Reynolds N."/>
            <person name="Benny G.L."/>
            <person name="Smith M.E."/>
            <person name="James T.Y."/>
            <person name="Grigoriev I.V."/>
        </authorList>
    </citation>
    <scope>NUCLEOTIDE SEQUENCE</scope>
    <source>
        <strain evidence="2">ATCC 52028</strain>
    </source>
</reference>